<evidence type="ECO:0000313" key="6">
    <source>
        <dbReference type="Proteomes" id="UP000094412"/>
    </source>
</evidence>
<comment type="caution">
    <text evidence="5">The sequence shown here is derived from an EMBL/GenBank/DDBJ whole genome shotgun (WGS) entry which is preliminary data.</text>
</comment>
<evidence type="ECO:0000256" key="2">
    <source>
        <dbReference type="ARBA" id="ARBA00023125"/>
    </source>
</evidence>
<sequence length="294" mass="31840">MNDTPRRNLAERLLKALRPLALDPARPRKQPGMHPHGRQLFSYCCFTSERLARVINEKPIIGIVLSGSKEIWLGDAGQRFEAGDVFVFPHGRAFDVVNVPSETTGIYESLIVEIARIPESVRRLGQPLRAPAAGLDLRVPLTEELADALPHAAVVLAASGHAGALAEHRLAEVLLLLREVPAAAWLFEVSLAEHVAWLIASEPARRWTAEAIGRALGIGASTLRRRLVEDGTSLRAVLADTRMQLAHDILAKGEGNVTAAIGAAGYASRSHFGRQFRGRYGASPSAVRQQGSTE</sequence>
<keyword evidence="3" id="KW-0804">Transcription</keyword>
<dbReference type="AlphaFoldDB" id="A0A1C2DZA1"/>
<dbReference type="STRING" id="1566387.QV13_10230"/>
<dbReference type="SUPFAM" id="SSF51182">
    <property type="entry name" value="RmlC-like cupins"/>
    <property type="match status" value="1"/>
</dbReference>
<accession>A0A1C2DZA1</accession>
<dbReference type="InterPro" id="IPR018060">
    <property type="entry name" value="HTH_AraC"/>
</dbReference>
<dbReference type="PANTHER" id="PTHR47894:SF4">
    <property type="entry name" value="HTH-TYPE TRANSCRIPTIONAL REGULATOR GADX"/>
    <property type="match status" value="1"/>
</dbReference>
<dbReference type="GO" id="GO:0000976">
    <property type="term" value="F:transcription cis-regulatory region binding"/>
    <property type="evidence" value="ECO:0007669"/>
    <property type="project" value="TreeGrafter"/>
</dbReference>
<dbReference type="Pfam" id="PF12833">
    <property type="entry name" value="HTH_18"/>
    <property type="match status" value="1"/>
</dbReference>
<dbReference type="GO" id="GO:0003700">
    <property type="term" value="F:DNA-binding transcription factor activity"/>
    <property type="evidence" value="ECO:0007669"/>
    <property type="project" value="InterPro"/>
</dbReference>
<feature type="domain" description="HTH araC/xylS-type" evidence="4">
    <location>
        <begin position="193"/>
        <end position="290"/>
    </location>
</feature>
<organism evidence="5 6">
    <name type="scientific">Mesorhizobium hungaricum</name>
    <dbReference type="NCBI Taxonomy" id="1566387"/>
    <lineage>
        <taxon>Bacteria</taxon>
        <taxon>Pseudomonadati</taxon>
        <taxon>Pseudomonadota</taxon>
        <taxon>Alphaproteobacteria</taxon>
        <taxon>Hyphomicrobiales</taxon>
        <taxon>Phyllobacteriaceae</taxon>
        <taxon>Mesorhizobium</taxon>
    </lineage>
</organism>
<dbReference type="PANTHER" id="PTHR47894">
    <property type="entry name" value="HTH-TYPE TRANSCRIPTIONAL REGULATOR GADX"/>
    <property type="match status" value="1"/>
</dbReference>
<dbReference type="Proteomes" id="UP000094412">
    <property type="component" value="Unassembled WGS sequence"/>
</dbReference>
<evidence type="ECO:0000313" key="5">
    <source>
        <dbReference type="EMBL" id="OCX19963.1"/>
    </source>
</evidence>
<dbReference type="RefSeq" id="WP_024923661.1">
    <property type="nucleotide sequence ID" value="NZ_MDEO01000030.1"/>
</dbReference>
<dbReference type="SUPFAM" id="SSF46689">
    <property type="entry name" value="Homeodomain-like"/>
    <property type="match status" value="1"/>
</dbReference>
<dbReference type="GO" id="GO:0005829">
    <property type="term" value="C:cytosol"/>
    <property type="evidence" value="ECO:0007669"/>
    <property type="project" value="TreeGrafter"/>
</dbReference>
<name>A0A1C2DZA1_9HYPH</name>
<gene>
    <name evidence="5" type="ORF">QV13_10230</name>
</gene>
<dbReference type="OrthoDB" id="7565195at2"/>
<dbReference type="InterPro" id="IPR011051">
    <property type="entry name" value="RmlC_Cupin_sf"/>
</dbReference>
<evidence type="ECO:0000256" key="1">
    <source>
        <dbReference type="ARBA" id="ARBA00023015"/>
    </source>
</evidence>
<keyword evidence="1" id="KW-0805">Transcription regulation</keyword>
<evidence type="ECO:0000256" key="3">
    <source>
        <dbReference type="ARBA" id="ARBA00023163"/>
    </source>
</evidence>
<proteinExistence type="predicted"/>
<dbReference type="EMBL" id="MDEO01000030">
    <property type="protein sequence ID" value="OCX19963.1"/>
    <property type="molecule type" value="Genomic_DNA"/>
</dbReference>
<keyword evidence="2" id="KW-0238">DNA-binding</keyword>
<keyword evidence="6" id="KW-1185">Reference proteome</keyword>
<reference evidence="5 6" key="1">
    <citation type="submission" date="2016-08" db="EMBL/GenBank/DDBJ databases">
        <title>Whole genome sequence of Mesorhizobium sp. strain UASWS1009 isolated from industrial sewage.</title>
        <authorList>
            <person name="Crovadore J."/>
            <person name="Calmin G."/>
            <person name="Chablais R."/>
            <person name="Cochard B."/>
            <person name="Lefort F."/>
        </authorList>
    </citation>
    <scope>NUCLEOTIDE SEQUENCE [LARGE SCALE GENOMIC DNA]</scope>
    <source>
        <strain evidence="5 6">UASWS1009</strain>
    </source>
</reference>
<dbReference type="PROSITE" id="PS01124">
    <property type="entry name" value="HTH_ARAC_FAMILY_2"/>
    <property type="match status" value="1"/>
</dbReference>
<protein>
    <recommendedName>
        <fullName evidence="4">HTH araC/xylS-type domain-containing protein</fullName>
    </recommendedName>
</protein>
<evidence type="ECO:0000259" key="4">
    <source>
        <dbReference type="PROSITE" id="PS01124"/>
    </source>
</evidence>
<dbReference type="SMART" id="SM00342">
    <property type="entry name" value="HTH_ARAC"/>
    <property type="match status" value="1"/>
</dbReference>
<dbReference type="InterPro" id="IPR009057">
    <property type="entry name" value="Homeodomain-like_sf"/>
</dbReference>
<dbReference type="Gene3D" id="1.10.10.60">
    <property type="entry name" value="Homeodomain-like"/>
    <property type="match status" value="1"/>
</dbReference>